<feature type="region of interest" description="Disordered" evidence="1">
    <location>
        <begin position="87"/>
        <end position="109"/>
    </location>
</feature>
<dbReference type="InterPro" id="IPR034444">
    <property type="entry name" value="Nuo17.8"/>
</dbReference>
<sequence length="195" mass="21325">MVLAASSTSQLALRRAALAGRSLASVPRSLHTTSAVRGDASASSSSTAAAEEEYPAETFGAPIWRYTILGLIAGFGLYRISTLHADPHPSRASSSGRSAPGNESEDNLHDQIEKPWLTRYIEAWTAPTSVWKERNARHLELVKEKAEERLLFQDAERPPVHRLRFPQIFEQASPHAVGAGTQVDLSDLKVKRASE</sequence>
<gene>
    <name evidence="2" type="ORF">BCV70DRAFT_198439</name>
</gene>
<evidence type="ECO:0000313" key="3">
    <source>
        <dbReference type="Proteomes" id="UP000246740"/>
    </source>
</evidence>
<dbReference type="GO" id="GO:0005739">
    <property type="term" value="C:mitochondrion"/>
    <property type="evidence" value="ECO:0007669"/>
    <property type="project" value="InterPro"/>
</dbReference>
<dbReference type="AlphaFoldDB" id="A0A317XV33"/>
<accession>A0A317XV33</accession>
<dbReference type="Proteomes" id="UP000246740">
    <property type="component" value="Unassembled WGS sequence"/>
</dbReference>
<dbReference type="EMBL" id="KZ819189">
    <property type="protein sequence ID" value="PWZ02157.1"/>
    <property type="molecule type" value="Genomic_DNA"/>
</dbReference>
<dbReference type="InParanoid" id="A0A317XV33"/>
<dbReference type="PANTHER" id="PTHR42100">
    <property type="entry name" value="OXIDOREDUCTASE 178 KDA SUBUNIT, PUTATIVE (AFU_ORTHOLOGUE AFUA_8G04320)-RELATED"/>
    <property type="match status" value="1"/>
</dbReference>
<evidence type="ECO:0000256" key="1">
    <source>
        <dbReference type="SAM" id="MobiDB-lite"/>
    </source>
</evidence>
<reference evidence="2 3" key="1">
    <citation type="journal article" date="2018" name="Mol. Biol. Evol.">
        <title>Broad Genomic Sampling Reveals a Smut Pathogenic Ancestry of the Fungal Clade Ustilaginomycotina.</title>
        <authorList>
            <person name="Kijpornyongpan T."/>
            <person name="Mondo S.J."/>
            <person name="Barry K."/>
            <person name="Sandor L."/>
            <person name="Lee J."/>
            <person name="Lipzen A."/>
            <person name="Pangilinan J."/>
            <person name="LaButti K."/>
            <person name="Hainaut M."/>
            <person name="Henrissat B."/>
            <person name="Grigoriev I.V."/>
            <person name="Spatafora J.W."/>
            <person name="Aime M.C."/>
        </authorList>
    </citation>
    <scope>NUCLEOTIDE SEQUENCE [LARGE SCALE GENOMIC DNA]</scope>
    <source>
        <strain evidence="2 3">MCA 3645</strain>
    </source>
</reference>
<proteinExistence type="predicted"/>
<evidence type="ECO:0000313" key="2">
    <source>
        <dbReference type="EMBL" id="PWZ02157.1"/>
    </source>
</evidence>
<dbReference type="PANTHER" id="PTHR42100:SF1">
    <property type="entry name" value="OXIDOREDUCTASE 178 KDA SUBUNIT, PUTATIVE (AFU_ORTHOLOGUE AFUA_8G04320)-RELATED"/>
    <property type="match status" value="1"/>
</dbReference>
<dbReference type="OrthoDB" id="2120038at2759"/>
<organism evidence="2 3">
    <name type="scientific">Testicularia cyperi</name>
    <dbReference type="NCBI Taxonomy" id="1882483"/>
    <lineage>
        <taxon>Eukaryota</taxon>
        <taxon>Fungi</taxon>
        <taxon>Dikarya</taxon>
        <taxon>Basidiomycota</taxon>
        <taxon>Ustilaginomycotina</taxon>
        <taxon>Ustilaginomycetes</taxon>
        <taxon>Ustilaginales</taxon>
        <taxon>Anthracoideaceae</taxon>
        <taxon>Testicularia</taxon>
    </lineage>
</organism>
<dbReference type="STRING" id="1882483.A0A317XV33"/>
<feature type="compositionally biased region" description="Low complexity" evidence="1">
    <location>
        <begin position="90"/>
        <end position="101"/>
    </location>
</feature>
<name>A0A317XV33_9BASI</name>
<protein>
    <submittedName>
        <fullName evidence="2">Uncharacterized protein</fullName>
    </submittedName>
</protein>
<keyword evidence="3" id="KW-1185">Reference proteome</keyword>